<sequence>MLLTFLERISAVWFNFLEKCSILQFNSATYTNVRNCLGVEEGLWMVIADTISVNNLKFCSSNAHIKCLMLSLIASNSLSKVEYFFCVSDKVLDQNASGCQGPFTFCSRTAPIPVSDASVIRAKGNELSRKKS</sequence>
<organism evidence="1">
    <name type="scientific">Lepeophtheirus salmonis</name>
    <name type="common">Salmon louse</name>
    <name type="synonym">Caligus salmonis</name>
    <dbReference type="NCBI Taxonomy" id="72036"/>
    <lineage>
        <taxon>Eukaryota</taxon>
        <taxon>Metazoa</taxon>
        <taxon>Ecdysozoa</taxon>
        <taxon>Arthropoda</taxon>
        <taxon>Crustacea</taxon>
        <taxon>Multicrustacea</taxon>
        <taxon>Hexanauplia</taxon>
        <taxon>Copepoda</taxon>
        <taxon>Siphonostomatoida</taxon>
        <taxon>Caligidae</taxon>
        <taxon>Lepeophtheirus</taxon>
    </lineage>
</organism>
<protein>
    <submittedName>
        <fullName evidence="1">Uncharacterized protein</fullName>
    </submittedName>
</protein>
<dbReference type="EMBL" id="HACA01031832">
    <property type="protein sequence ID" value="CDW49193.1"/>
    <property type="molecule type" value="Transcribed_RNA"/>
</dbReference>
<reference evidence="1" key="1">
    <citation type="submission" date="2014-05" db="EMBL/GenBank/DDBJ databases">
        <authorList>
            <person name="Chronopoulou M."/>
        </authorList>
    </citation>
    <scope>NUCLEOTIDE SEQUENCE</scope>
    <source>
        <tissue evidence="1">Whole organism</tissue>
    </source>
</reference>
<accession>A0A0K2VFA9</accession>
<dbReference type="AlphaFoldDB" id="A0A0K2VFA9"/>
<evidence type="ECO:0000313" key="1">
    <source>
        <dbReference type="EMBL" id="CDW49193.1"/>
    </source>
</evidence>
<name>A0A0K2VFA9_LEPSM</name>
<proteinExistence type="predicted"/>